<evidence type="ECO:0000313" key="1">
    <source>
        <dbReference type="EMBL" id="OIJ27529.1"/>
    </source>
</evidence>
<dbReference type="STRING" id="1844.UG56_007550"/>
<dbReference type="AlphaFoldDB" id="A0A1J4NAL3"/>
<dbReference type="RefSeq" id="WP_071326936.1">
    <property type="nucleotide sequence ID" value="NZ_JZDQ02000008.1"/>
</dbReference>
<evidence type="ECO:0000313" key="2">
    <source>
        <dbReference type="Proteomes" id="UP000033772"/>
    </source>
</evidence>
<dbReference type="InterPro" id="IPR036188">
    <property type="entry name" value="FAD/NAD-bd_sf"/>
</dbReference>
<organism evidence="1 2">
    <name type="scientific">Nocardioides luteus</name>
    <dbReference type="NCBI Taxonomy" id="1844"/>
    <lineage>
        <taxon>Bacteria</taxon>
        <taxon>Bacillati</taxon>
        <taxon>Actinomycetota</taxon>
        <taxon>Actinomycetes</taxon>
        <taxon>Propionibacteriales</taxon>
        <taxon>Nocardioidaceae</taxon>
        <taxon>Nocardioides</taxon>
    </lineage>
</organism>
<dbReference type="EMBL" id="JZDQ02000008">
    <property type="protein sequence ID" value="OIJ27529.1"/>
    <property type="molecule type" value="Genomic_DNA"/>
</dbReference>
<comment type="caution">
    <text evidence="1">The sequence shown here is derived from an EMBL/GenBank/DDBJ whole genome shotgun (WGS) entry which is preliminary data.</text>
</comment>
<gene>
    <name evidence="1" type="ORF">UG56_007550</name>
</gene>
<name>A0A1J4NAL3_9ACTN</name>
<accession>A0A1J4NAL3</accession>
<dbReference type="PANTHER" id="PTHR10668">
    <property type="entry name" value="PHYTOENE DEHYDROGENASE"/>
    <property type="match status" value="1"/>
</dbReference>
<dbReference type="OrthoDB" id="833207at2"/>
<dbReference type="Gene3D" id="3.50.50.60">
    <property type="entry name" value="FAD/NAD(P)-binding domain"/>
    <property type="match status" value="1"/>
</dbReference>
<dbReference type="PANTHER" id="PTHR10668:SF105">
    <property type="entry name" value="DEHYDROGENASE-RELATED"/>
    <property type="match status" value="1"/>
</dbReference>
<protein>
    <submittedName>
        <fullName evidence="1">FAD-dependent oxidoreductase</fullName>
    </submittedName>
</protein>
<proteinExistence type="predicted"/>
<keyword evidence="2" id="KW-1185">Reference proteome</keyword>
<dbReference type="Proteomes" id="UP000033772">
    <property type="component" value="Unassembled WGS sequence"/>
</dbReference>
<dbReference type="Pfam" id="PF13450">
    <property type="entry name" value="NAD_binding_8"/>
    <property type="match status" value="1"/>
</dbReference>
<sequence>MSTAVVVGSGPNGLAGAIRLAQAGMDVTVVEAYERPGGGTRTSERTVPGVLHDDCSAFHPTGVASPYFASLGLERHGLRWLWPEIDLAHPLDDGRAGVAARDRELTRRSLGVDADRWDRLFANPVGNFDALIEEVFQPVVHVPRHPVVLGRFGLDALLPATWAVRRFQDDPARALFMGVAAHAFGRLDTPLSSSVGLMLTAATHAVGWPVAEGGSESITRALLAELAELGGKVVTGVRVTSLDQLRDLAGGRPEVVLLDTAPAGALEIVGDTLPDRVRRALGRYRYGPAAFKVDIAIEGDIPWTNAECRRAGTLHLGGTAAEIAAIEKETTRGVMPERPFVLLGQQYLADPTRSHGSINPIYAYAHVPNAYDGDATDAILGQIERFAPGFRERIVAVSTRTPAEFETYNPNWVGGDISAGANTARQIAFRPRPALDPYALGVPGVYLCSSATAPGGGVHGMGGFHAAEAALRGWSARARQRASV</sequence>
<dbReference type="SUPFAM" id="SSF51905">
    <property type="entry name" value="FAD/NAD(P)-binding domain"/>
    <property type="match status" value="1"/>
</dbReference>
<reference evidence="1" key="1">
    <citation type="submission" date="2016-10" db="EMBL/GenBank/DDBJ databases">
        <title>Draft Genome Sequence of Nocardioides luteus Strain BAFB, an Alkane-Degrading Bacterium Isolated from JP-7 Polluted Soil.</title>
        <authorList>
            <person name="Brown L."/>
            <person name="Ruiz O.N."/>
            <person name="Gunasekera T."/>
        </authorList>
    </citation>
    <scope>NUCLEOTIDE SEQUENCE [LARGE SCALE GENOMIC DNA]</scope>
    <source>
        <strain evidence="1">BAFB</strain>
    </source>
</reference>